<dbReference type="Proteomes" id="UP000822476">
    <property type="component" value="Unassembled WGS sequence"/>
</dbReference>
<gene>
    <name evidence="2" type="ORF">EG68_03723</name>
</gene>
<accession>A0A8S9Z5R3</accession>
<evidence type="ECO:0000313" key="3">
    <source>
        <dbReference type="Proteomes" id="UP000822476"/>
    </source>
</evidence>
<evidence type="ECO:0000256" key="1">
    <source>
        <dbReference type="SAM" id="MobiDB-lite"/>
    </source>
</evidence>
<feature type="region of interest" description="Disordered" evidence="1">
    <location>
        <begin position="1"/>
        <end position="20"/>
    </location>
</feature>
<dbReference type="EMBL" id="JTDE01001708">
    <property type="protein sequence ID" value="KAF7258467.1"/>
    <property type="molecule type" value="Genomic_DNA"/>
</dbReference>
<comment type="caution">
    <text evidence="2">The sequence shown here is derived from an EMBL/GenBank/DDBJ whole genome shotgun (WGS) entry which is preliminary data.</text>
</comment>
<protein>
    <submittedName>
        <fullName evidence="2">Uncharacterized protein</fullName>
    </submittedName>
</protein>
<evidence type="ECO:0000313" key="2">
    <source>
        <dbReference type="EMBL" id="KAF7258467.1"/>
    </source>
</evidence>
<name>A0A8S9Z5R3_9TREM</name>
<proteinExistence type="predicted"/>
<keyword evidence="3" id="KW-1185">Reference proteome</keyword>
<feature type="compositionally biased region" description="Polar residues" evidence="1">
    <location>
        <begin position="10"/>
        <end position="20"/>
    </location>
</feature>
<sequence length="120" mass="13537">MAPKNHQSDSDTTLSSETAQQVKPNWGVSHGLTGLLALSSLQPPRNQATWTTASKRLVSRSLISNSNTYRDQRTVTPGYHEELLHLFPKDFRHSLWIRSFGTASTLGKFASMYFCHFKRA</sequence>
<dbReference type="AlphaFoldDB" id="A0A8S9Z5R3"/>
<reference evidence="2" key="1">
    <citation type="submission" date="2019-07" db="EMBL/GenBank/DDBJ databases">
        <title>Annotation for the trematode Paragonimus miyazaki's.</title>
        <authorList>
            <person name="Choi Y.-J."/>
        </authorList>
    </citation>
    <scope>NUCLEOTIDE SEQUENCE</scope>
    <source>
        <strain evidence="2">Japan</strain>
    </source>
</reference>
<organism evidence="2 3">
    <name type="scientific">Paragonimus skrjabini miyazakii</name>
    <dbReference type="NCBI Taxonomy" id="59628"/>
    <lineage>
        <taxon>Eukaryota</taxon>
        <taxon>Metazoa</taxon>
        <taxon>Spiralia</taxon>
        <taxon>Lophotrochozoa</taxon>
        <taxon>Platyhelminthes</taxon>
        <taxon>Trematoda</taxon>
        <taxon>Digenea</taxon>
        <taxon>Plagiorchiida</taxon>
        <taxon>Troglotremata</taxon>
        <taxon>Troglotrematidae</taxon>
        <taxon>Paragonimus</taxon>
    </lineage>
</organism>